<protein>
    <submittedName>
        <fullName evidence="3">Putative SGNH hydrolase</fullName>
    </submittedName>
</protein>
<dbReference type="Pfam" id="PF13472">
    <property type="entry name" value="Lipase_GDSL_2"/>
    <property type="match status" value="1"/>
</dbReference>
<feature type="domain" description="SGNH hydrolase-type esterase" evidence="2">
    <location>
        <begin position="26"/>
        <end position="207"/>
    </location>
</feature>
<keyword evidence="3" id="KW-0378">Hydrolase</keyword>
<evidence type="ECO:0000256" key="1">
    <source>
        <dbReference type="SAM" id="SignalP"/>
    </source>
</evidence>
<dbReference type="EMBL" id="LATX01002457">
    <property type="protein sequence ID" value="KTB29008.1"/>
    <property type="molecule type" value="Genomic_DNA"/>
</dbReference>
<dbReference type="InterPro" id="IPR036514">
    <property type="entry name" value="SGNH_hydro_sf"/>
</dbReference>
<feature type="chain" id="PRO_5006901177" evidence="1">
    <location>
        <begin position="17"/>
        <end position="250"/>
    </location>
</feature>
<dbReference type="eggNOG" id="ENOG502S5SG">
    <property type="taxonomic scope" value="Eukaryota"/>
</dbReference>
<dbReference type="PANTHER" id="PTHR43695:SF2">
    <property type="entry name" value="PUTATIVE (AFU_ORTHOLOGUE AFUA_2G17250)-RELATED"/>
    <property type="match status" value="1"/>
</dbReference>
<accession>A0A0W0EY54</accession>
<comment type="caution">
    <text evidence="3">The sequence shown here is derived from an EMBL/GenBank/DDBJ whole genome shotgun (WGS) entry which is preliminary data.</text>
</comment>
<dbReference type="GO" id="GO:0016787">
    <property type="term" value="F:hydrolase activity"/>
    <property type="evidence" value="ECO:0007669"/>
    <property type="project" value="UniProtKB-KW"/>
</dbReference>
<reference evidence="3 4" key="1">
    <citation type="submission" date="2015-12" db="EMBL/GenBank/DDBJ databases">
        <title>Draft genome sequence of Moniliophthora roreri, the causal agent of frosty pod rot of cacao.</title>
        <authorList>
            <person name="Aime M.C."/>
            <person name="Diaz-Valderrama J.R."/>
            <person name="Kijpornyongpan T."/>
            <person name="Phillips-Mora W."/>
        </authorList>
    </citation>
    <scope>NUCLEOTIDE SEQUENCE [LARGE SCALE GENOMIC DNA]</scope>
    <source>
        <strain evidence="3 4">MCA 2952</strain>
    </source>
</reference>
<gene>
    <name evidence="3" type="ORF">WG66_18452</name>
</gene>
<feature type="signal peptide" evidence="1">
    <location>
        <begin position="1"/>
        <end position="16"/>
    </location>
</feature>
<sequence>MYRFLTIASFFWLTAAAVSLPASSVLIGDSTTSISMGWGNGFCGNEDAGIRGSLEPKTPCFNTAVPSTSTGTFVSKGHWKKSVKIIKEEVAKARRTIVTIQFGHNDRNRGTVESMGRNLTTMVNQIKELKAEPVLVTPLVIRRFGKDGKIADELAPWAEETKTVARETKTHILDLHGASLKYCESLGDEASRRLYSGTGAVHVNNKGKIVFGRMVADLMNADFGLLGINLLPIVPNRELSYNISHGIPSY</sequence>
<dbReference type="AlphaFoldDB" id="A0A0W0EY54"/>
<evidence type="ECO:0000259" key="2">
    <source>
        <dbReference type="Pfam" id="PF13472"/>
    </source>
</evidence>
<evidence type="ECO:0000313" key="4">
    <source>
        <dbReference type="Proteomes" id="UP000054988"/>
    </source>
</evidence>
<dbReference type="PANTHER" id="PTHR43695">
    <property type="entry name" value="PUTATIVE (AFU_ORTHOLOGUE AFUA_2G17250)-RELATED"/>
    <property type="match status" value="1"/>
</dbReference>
<organism evidence="3 4">
    <name type="scientific">Moniliophthora roreri</name>
    <name type="common">Frosty pod rot fungus</name>
    <name type="synonym">Monilia roreri</name>
    <dbReference type="NCBI Taxonomy" id="221103"/>
    <lineage>
        <taxon>Eukaryota</taxon>
        <taxon>Fungi</taxon>
        <taxon>Dikarya</taxon>
        <taxon>Basidiomycota</taxon>
        <taxon>Agaricomycotina</taxon>
        <taxon>Agaricomycetes</taxon>
        <taxon>Agaricomycetidae</taxon>
        <taxon>Agaricales</taxon>
        <taxon>Marasmiineae</taxon>
        <taxon>Marasmiaceae</taxon>
        <taxon>Moniliophthora</taxon>
    </lineage>
</organism>
<dbReference type="InterPro" id="IPR037459">
    <property type="entry name" value="RhgT-like"/>
</dbReference>
<proteinExistence type="predicted"/>
<name>A0A0W0EY54_MONRR</name>
<dbReference type="InterPro" id="IPR013830">
    <property type="entry name" value="SGNH_hydro"/>
</dbReference>
<dbReference type="Gene3D" id="3.40.50.1110">
    <property type="entry name" value="SGNH hydrolase"/>
    <property type="match status" value="1"/>
</dbReference>
<evidence type="ECO:0000313" key="3">
    <source>
        <dbReference type="EMBL" id="KTB29008.1"/>
    </source>
</evidence>
<keyword evidence="1" id="KW-0732">Signal</keyword>
<dbReference type="Proteomes" id="UP000054988">
    <property type="component" value="Unassembled WGS sequence"/>
</dbReference>
<dbReference type="SUPFAM" id="SSF52266">
    <property type="entry name" value="SGNH hydrolase"/>
    <property type="match status" value="1"/>
</dbReference>